<protein>
    <submittedName>
        <fullName evidence="1">Uncharacterized protein</fullName>
    </submittedName>
</protein>
<dbReference type="AlphaFoldDB" id="A0A848D7Q7"/>
<dbReference type="EMBL" id="WNEG01000024">
    <property type="protein sequence ID" value="NMG82783.1"/>
    <property type="molecule type" value="Genomic_DNA"/>
</dbReference>
<accession>A0A848D7Q7</accession>
<organism evidence="1 2">
    <name type="scientific">Candidatus Ethanoperedens thermophilum</name>
    <dbReference type="NCBI Taxonomy" id="2766897"/>
    <lineage>
        <taxon>Archaea</taxon>
        <taxon>Methanobacteriati</taxon>
        <taxon>Methanobacteriota</taxon>
        <taxon>Stenosarchaea group</taxon>
        <taxon>Methanomicrobia</taxon>
        <taxon>Methanosarcinales</taxon>
        <taxon>Methanosarcinales incertae sedis</taxon>
        <taxon>GOM Arc I cluster</taxon>
        <taxon>Candidatus Ethanoperedens</taxon>
    </lineage>
</organism>
<name>A0A848D7Q7_9EURY</name>
<sequence length="80" mass="9674">MSLRGSKNETDFHKENNGAVFLNKVALKRFVTLYEERMEKPFSYRDEGTYTSYRKLFRKQTEKLEQAVLSREEYQPFLVR</sequence>
<reference evidence="1" key="1">
    <citation type="journal article" date="2020" name="MBio">
        <title>'Candidatus Ethanoperedens,' a Thermophilic Genus of Archaea Mediating the Anaerobic Oxidation of Ethane.</title>
        <authorList>
            <person name="Hahn C.J."/>
            <person name="Laso-Perez R."/>
            <person name="Vulcano F."/>
            <person name="Vaziourakis K.M."/>
            <person name="Stokke R."/>
            <person name="Steen I.H."/>
            <person name="Teske A."/>
            <person name="Boetius A."/>
            <person name="Liebeke M."/>
            <person name="Amann R."/>
            <person name="Knittel K."/>
            <person name="Wegener G."/>
        </authorList>
    </citation>
    <scope>NUCLEOTIDE SEQUENCE</scope>
    <source>
        <strain evidence="1">GoM-Arc1-LC-WB58</strain>
    </source>
</reference>
<comment type="caution">
    <text evidence="1">The sequence shown here is derived from an EMBL/GenBank/DDBJ whole genome shotgun (WGS) entry which is preliminary data.</text>
</comment>
<gene>
    <name evidence="1" type="ORF">GIS02_01085</name>
</gene>
<proteinExistence type="predicted"/>
<dbReference type="InterPro" id="IPR042206">
    <property type="entry name" value="CRISPR-assoc_Cas1_C"/>
</dbReference>
<dbReference type="Gene3D" id="1.20.120.920">
    <property type="entry name" value="CRISPR-associated endonuclease Cas1, C-terminal domain"/>
    <property type="match status" value="1"/>
</dbReference>
<evidence type="ECO:0000313" key="1">
    <source>
        <dbReference type="EMBL" id="NMG82783.1"/>
    </source>
</evidence>
<evidence type="ECO:0000313" key="2">
    <source>
        <dbReference type="Proteomes" id="UP000606580"/>
    </source>
</evidence>
<dbReference type="Proteomes" id="UP000606580">
    <property type="component" value="Unassembled WGS sequence"/>
</dbReference>